<comment type="caution">
    <text evidence="1">The sequence shown here is derived from an EMBL/GenBank/DDBJ whole genome shotgun (WGS) entry which is preliminary data.</text>
</comment>
<name>A0ABX5EXA9_9FLAO</name>
<evidence type="ECO:0000313" key="2">
    <source>
        <dbReference type="Proteomes" id="UP000237771"/>
    </source>
</evidence>
<keyword evidence="2" id="KW-1185">Reference proteome</keyword>
<evidence type="ECO:0000313" key="1">
    <source>
        <dbReference type="EMBL" id="PRZ19861.1"/>
    </source>
</evidence>
<dbReference type="EMBL" id="PVUB01000014">
    <property type="protein sequence ID" value="PRZ19861.1"/>
    <property type="molecule type" value="Genomic_DNA"/>
</dbReference>
<dbReference type="RefSeq" id="WP_106357595.1">
    <property type="nucleotide sequence ID" value="NZ_PVUB01000014.1"/>
</dbReference>
<sequence>MTTKYKNTPENKKEVYFFLGLLSTLFAKMEADLLKILGKLITSDFVLANTLFERNTLAQNIEMVKKISDLKQYEVKTIKGLIDKISNIKKTRNLFIHGVWSEPIEKDNDIIITCRESKLDYWEDFENGIRMGRTWCSNKRTEIRLSYMRKLVDKVEEIILIEEHLLKKLEDYDYIADL</sequence>
<organism evidence="1 2">
    <name type="scientific">Flavobacterium granuli</name>
    <dbReference type="NCBI Taxonomy" id="280093"/>
    <lineage>
        <taxon>Bacteria</taxon>
        <taxon>Pseudomonadati</taxon>
        <taxon>Bacteroidota</taxon>
        <taxon>Flavobacteriia</taxon>
        <taxon>Flavobacteriales</taxon>
        <taxon>Flavobacteriaceae</taxon>
        <taxon>Flavobacterium</taxon>
    </lineage>
</organism>
<protein>
    <recommendedName>
        <fullName evidence="3">Cthe-2314-like HEPN domain-containing protein</fullName>
    </recommendedName>
</protein>
<dbReference type="Proteomes" id="UP000237771">
    <property type="component" value="Unassembled WGS sequence"/>
</dbReference>
<evidence type="ECO:0008006" key="3">
    <source>
        <dbReference type="Google" id="ProtNLM"/>
    </source>
</evidence>
<proteinExistence type="predicted"/>
<gene>
    <name evidence="1" type="ORF">BC624_11467</name>
</gene>
<accession>A0ABX5EXA9</accession>
<reference evidence="1 2" key="1">
    <citation type="submission" date="2018-03" db="EMBL/GenBank/DDBJ databases">
        <title>Genomic Encyclopedia of Archaeal and Bacterial Type Strains, Phase II (KMG-II): from individual species to whole genera.</title>
        <authorList>
            <person name="Goeker M."/>
        </authorList>
    </citation>
    <scope>NUCLEOTIDE SEQUENCE [LARGE SCALE GENOMIC DNA]</scope>
    <source>
        <strain evidence="1 2">DSM 17797</strain>
    </source>
</reference>